<keyword evidence="10" id="KW-1185">Reference proteome</keyword>
<dbReference type="GO" id="GO:0006281">
    <property type="term" value="P:DNA repair"/>
    <property type="evidence" value="ECO:0007669"/>
    <property type="project" value="InterPro"/>
</dbReference>
<accession>G4YHF5</accession>
<comment type="similarity">
    <text evidence="2">Belongs to the rad17/RAD24 family.</text>
</comment>
<name>G4YHF5_PHYSP</name>
<evidence type="ECO:0000256" key="4">
    <source>
        <dbReference type="ARBA" id="ARBA00022763"/>
    </source>
</evidence>
<dbReference type="GO" id="GO:0005524">
    <property type="term" value="F:ATP binding"/>
    <property type="evidence" value="ECO:0007669"/>
    <property type="project" value="UniProtKB-KW"/>
</dbReference>
<evidence type="ECO:0008006" key="11">
    <source>
        <dbReference type="Google" id="ProtNLM"/>
    </source>
</evidence>
<dbReference type="Pfam" id="PF03215">
    <property type="entry name" value="Rad17"/>
    <property type="match status" value="1"/>
</dbReference>
<dbReference type="PANTHER" id="PTHR12172">
    <property type="entry name" value="CELL CYCLE CHECKPOINT PROTEIN RAD17"/>
    <property type="match status" value="1"/>
</dbReference>
<evidence type="ECO:0000256" key="2">
    <source>
        <dbReference type="ARBA" id="ARBA00006168"/>
    </source>
</evidence>
<dbReference type="GeneID" id="20643154"/>
<keyword evidence="6" id="KW-0539">Nucleus</keyword>
<feature type="region of interest" description="Disordered" evidence="8">
    <location>
        <begin position="316"/>
        <end position="354"/>
    </location>
</feature>
<evidence type="ECO:0000256" key="3">
    <source>
        <dbReference type="ARBA" id="ARBA00022741"/>
    </source>
</evidence>
<dbReference type="PANTHER" id="PTHR12172:SF0">
    <property type="entry name" value="CELL CYCLE CHECKPOINT PROTEIN RAD17"/>
    <property type="match status" value="1"/>
</dbReference>
<dbReference type="OMA" id="YNCLKMA"/>
<evidence type="ECO:0000313" key="10">
    <source>
        <dbReference type="Proteomes" id="UP000002640"/>
    </source>
</evidence>
<dbReference type="SUPFAM" id="SSF52540">
    <property type="entry name" value="P-loop containing nucleoside triphosphate hydrolases"/>
    <property type="match status" value="1"/>
</dbReference>
<dbReference type="GO" id="GO:0033314">
    <property type="term" value="P:mitotic DNA replication checkpoint signaling"/>
    <property type="evidence" value="ECO:0007669"/>
    <property type="project" value="TreeGrafter"/>
</dbReference>
<dbReference type="RefSeq" id="XP_009516018.1">
    <property type="nucleotide sequence ID" value="XM_009517723.1"/>
</dbReference>
<evidence type="ECO:0000256" key="1">
    <source>
        <dbReference type="ARBA" id="ARBA00004123"/>
    </source>
</evidence>
<sequence>MCTFINEDTSASKCELCESARPGLPRKTRKLSQWLSQPGLWADLYTPKTVDELCVNKKKVQEISEWLERNASPSAGVFQKRLLFLCGPPGSGKSTAVRCVARKLGLLVKEWEDNSAAGKLNYERKLRDDFWTPQVSSVDDFSDFIHRSSAYAALPIATSRPTSSIGRKRRLSSSQQSLDSSQAASSGTGQLILIESWPQSWSKDPSQYEEKLQRIYQHVVDPAGGCRFPVVCIYSDVRGSKIDLDHLSRKFSREVMHSPLTTVININAVTSAQLKKHLTRVAAQENCASQPAEIQKVIDSSNGDMRHALNMLQLLQNPTLKRPKVNPSKKAKKSGASSGSSESKSSVSTNPGARDPFLSDFHVVGKLLHGKMMQGKPADESDTKSDTSEVDYDQIFDASAMPLDRVLGLVHENSIAYFSQVEDLSGALELMSLCEVMVAESYNGTSGSEVFKRSRDVAQAILMRTVAVTNENPAPKAFRPITRPRTYAAKQRIVSRREEMLQTTRGGHLGLQYVCTGDVFAFEVEPFLTIMDRAGGPATRPSVGGSTYAINKLSLQEEIDDEIEDSDGEW</sequence>
<dbReference type="AlphaFoldDB" id="G4YHF5"/>
<evidence type="ECO:0000313" key="9">
    <source>
        <dbReference type="EMBL" id="EGZ28743.1"/>
    </source>
</evidence>
<dbReference type="STRING" id="1094619.G4YHF5"/>
<dbReference type="GO" id="GO:0003689">
    <property type="term" value="F:DNA clamp loader activity"/>
    <property type="evidence" value="ECO:0007669"/>
    <property type="project" value="TreeGrafter"/>
</dbReference>
<dbReference type="GO" id="GO:0003682">
    <property type="term" value="F:chromatin binding"/>
    <property type="evidence" value="ECO:0007669"/>
    <property type="project" value="TreeGrafter"/>
</dbReference>
<proteinExistence type="inferred from homology"/>
<organism evidence="9 10">
    <name type="scientific">Phytophthora sojae (strain P6497)</name>
    <name type="common">Soybean stem and root rot agent</name>
    <name type="synonym">Phytophthora megasperma f. sp. glycines</name>
    <dbReference type="NCBI Taxonomy" id="1094619"/>
    <lineage>
        <taxon>Eukaryota</taxon>
        <taxon>Sar</taxon>
        <taxon>Stramenopiles</taxon>
        <taxon>Oomycota</taxon>
        <taxon>Peronosporomycetes</taxon>
        <taxon>Peronosporales</taxon>
        <taxon>Peronosporaceae</taxon>
        <taxon>Phytophthora</taxon>
    </lineage>
</organism>
<keyword evidence="5" id="KW-0067">ATP-binding</keyword>
<feature type="compositionally biased region" description="Low complexity" evidence="8">
    <location>
        <begin position="334"/>
        <end position="348"/>
    </location>
</feature>
<evidence type="ECO:0000256" key="7">
    <source>
        <dbReference type="ARBA" id="ARBA00023306"/>
    </source>
</evidence>
<dbReference type="EMBL" id="JH159151">
    <property type="protein sequence ID" value="EGZ28743.1"/>
    <property type="molecule type" value="Genomic_DNA"/>
</dbReference>
<dbReference type="KEGG" id="psoj:PHYSODRAFT_309501"/>
<dbReference type="Gene3D" id="1.10.8.60">
    <property type="match status" value="1"/>
</dbReference>
<keyword evidence="4" id="KW-0227">DNA damage</keyword>
<dbReference type="GO" id="GO:0000077">
    <property type="term" value="P:DNA damage checkpoint signaling"/>
    <property type="evidence" value="ECO:0007669"/>
    <property type="project" value="TreeGrafter"/>
</dbReference>
<keyword evidence="7" id="KW-0131">Cell cycle</keyword>
<dbReference type="InterPro" id="IPR027417">
    <property type="entry name" value="P-loop_NTPase"/>
</dbReference>
<feature type="region of interest" description="Disordered" evidence="8">
    <location>
        <begin position="163"/>
        <end position="184"/>
    </location>
</feature>
<dbReference type="InterPro" id="IPR004582">
    <property type="entry name" value="Checkpoint_prot_Rad17_Rad24"/>
</dbReference>
<comment type="subcellular location">
    <subcellularLocation>
        <location evidence="1">Nucleus</location>
    </subcellularLocation>
</comment>
<keyword evidence="3" id="KW-0547">Nucleotide-binding</keyword>
<dbReference type="CDD" id="cd18140">
    <property type="entry name" value="HLD_clamp_RFC"/>
    <property type="match status" value="1"/>
</dbReference>
<evidence type="ECO:0000256" key="6">
    <source>
        <dbReference type="ARBA" id="ARBA00023242"/>
    </source>
</evidence>
<dbReference type="Gene3D" id="3.40.50.300">
    <property type="entry name" value="P-loop containing nucleotide triphosphate hydrolases"/>
    <property type="match status" value="1"/>
</dbReference>
<evidence type="ECO:0000256" key="5">
    <source>
        <dbReference type="ARBA" id="ARBA00022840"/>
    </source>
</evidence>
<gene>
    <name evidence="9" type="ORF">PHYSODRAFT_309501</name>
</gene>
<dbReference type="InParanoid" id="G4YHF5"/>
<feature type="compositionally biased region" description="Low complexity" evidence="8">
    <location>
        <begin position="172"/>
        <end position="184"/>
    </location>
</feature>
<dbReference type="SMR" id="G4YHF5"/>
<dbReference type="Proteomes" id="UP000002640">
    <property type="component" value="Unassembled WGS sequence"/>
</dbReference>
<protein>
    <recommendedName>
        <fullName evidence="11">AAA+ ATPase domain-containing protein</fullName>
    </recommendedName>
</protein>
<feature type="compositionally biased region" description="Basic residues" evidence="8">
    <location>
        <begin position="321"/>
        <end position="333"/>
    </location>
</feature>
<evidence type="ECO:0000256" key="8">
    <source>
        <dbReference type="SAM" id="MobiDB-lite"/>
    </source>
</evidence>
<dbReference type="InterPro" id="IPR047854">
    <property type="entry name" value="RFC_lid"/>
</dbReference>
<reference evidence="9 10" key="1">
    <citation type="journal article" date="2006" name="Science">
        <title>Phytophthora genome sequences uncover evolutionary origins and mechanisms of pathogenesis.</title>
        <authorList>
            <person name="Tyler B.M."/>
            <person name="Tripathy S."/>
            <person name="Zhang X."/>
            <person name="Dehal P."/>
            <person name="Jiang R.H."/>
            <person name="Aerts A."/>
            <person name="Arredondo F.D."/>
            <person name="Baxter L."/>
            <person name="Bensasson D."/>
            <person name="Beynon J.L."/>
            <person name="Chapman J."/>
            <person name="Damasceno C.M."/>
            <person name="Dorrance A.E."/>
            <person name="Dou D."/>
            <person name="Dickerman A.W."/>
            <person name="Dubchak I.L."/>
            <person name="Garbelotto M."/>
            <person name="Gijzen M."/>
            <person name="Gordon S.G."/>
            <person name="Govers F."/>
            <person name="Grunwald N.J."/>
            <person name="Huang W."/>
            <person name="Ivors K.L."/>
            <person name="Jones R.W."/>
            <person name="Kamoun S."/>
            <person name="Krampis K."/>
            <person name="Lamour K.H."/>
            <person name="Lee M.K."/>
            <person name="McDonald W.H."/>
            <person name="Medina M."/>
            <person name="Meijer H.J."/>
            <person name="Nordberg E.K."/>
            <person name="Maclean D.J."/>
            <person name="Ospina-Giraldo M.D."/>
            <person name="Morris P.F."/>
            <person name="Phuntumart V."/>
            <person name="Putnam N.H."/>
            <person name="Rash S."/>
            <person name="Rose J.K."/>
            <person name="Sakihama Y."/>
            <person name="Salamov A.A."/>
            <person name="Savidor A."/>
            <person name="Scheuring C.F."/>
            <person name="Smith B.M."/>
            <person name="Sobral B.W."/>
            <person name="Terry A."/>
            <person name="Torto-Alalibo T.A."/>
            <person name="Win J."/>
            <person name="Xu Z."/>
            <person name="Zhang H."/>
            <person name="Grigoriev I.V."/>
            <person name="Rokhsar D.S."/>
            <person name="Boore J.L."/>
        </authorList>
    </citation>
    <scope>NUCLEOTIDE SEQUENCE [LARGE SCALE GENOMIC DNA]</scope>
    <source>
        <strain evidence="9 10">P6497</strain>
    </source>
</reference>
<dbReference type="GO" id="GO:0005634">
    <property type="term" value="C:nucleus"/>
    <property type="evidence" value="ECO:0007669"/>
    <property type="project" value="UniProtKB-SubCell"/>
</dbReference>